<dbReference type="InterPro" id="IPR036390">
    <property type="entry name" value="WH_DNA-bd_sf"/>
</dbReference>
<dbReference type="GO" id="GO:0003677">
    <property type="term" value="F:DNA binding"/>
    <property type="evidence" value="ECO:0007669"/>
    <property type="project" value="UniProtKB-KW"/>
</dbReference>
<evidence type="ECO:0000313" key="2">
    <source>
        <dbReference type="EMBL" id="MBP1926959.1"/>
    </source>
</evidence>
<dbReference type="InterPro" id="IPR000835">
    <property type="entry name" value="HTH_MarR-typ"/>
</dbReference>
<dbReference type="EMBL" id="JAGGKS010000009">
    <property type="protein sequence ID" value="MBP1926959.1"/>
    <property type="molecule type" value="Genomic_DNA"/>
</dbReference>
<evidence type="ECO:0000259" key="1">
    <source>
        <dbReference type="SMART" id="SM00347"/>
    </source>
</evidence>
<protein>
    <submittedName>
        <fullName evidence="2">DNA-binding MarR family transcriptional regulator</fullName>
    </submittedName>
</protein>
<dbReference type="InterPro" id="IPR039422">
    <property type="entry name" value="MarR/SlyA-like"/>
</dbReference>
<proteinExistence type="predicted"/>
<dbReference type="RefSeq" id="WP_209512678.1">
    <property type="nucleotide sequence ID" value="NZ_JAGGKS010000009.1"/>
</dbReference>
<dbReference type="InterPro" id="IPR036388">
    <property type="entry name" value="WH-like_DNA-bd_sf"/>
</dbReference>
<keyword evidence="3" id="KW-1185">Reference proteome</keyword>
<dbReference type="SMART" id="SM00347">
    <property type="entry name" value="HTH_MARR"/>
    <property type="match status" value="1"/>
</dbReference>
<dbReference type="PANTHER" id="PTHR33164:SF58">
    <property type="entry name" value="DNA-BINDING TRANSCRIPTIONAL REPRESSOR SCOC"/>
    <property type="match status" value="1"/>
</dbReference>
<reference evidence="2 3" key="1">
    <citation type="submission" date="2021-03" db="EMBL/GenBank/DDBJ databases">
        <title>Genomic Encyclopedia of Type Strains, Phase IV (KMG-IV): sequencing the most valuable type-strain genomes for metagenomic binning, comparative biology and taxonomic classification.</title>
        <authorList>
            <person name="Goeker M."/>
        </authorList>
    </citation>
    <scope>NUCLEOTIDE SEQUENCE [LARGE SCALE GENOMIC DNA]</scope>
    <source>
        <strain evidence="2 3">DSM 24004</strain>
    </source>
</reference>
<keyword evidence="2" id="KW-0238">DNA-binding</keyword>
<dbReference type="SUPFAM" id="SSF46785">
    <property type="entry name" value="Winged helix' DNA-binding domain"/>
    <property type="match status" value="1"/>
</dbReference>
<accession>A0ABS4GH00</accession>
<gene>
    <name evidence="2" type="ORF">J2Z76_002831</name>
</gene>
<dbReference type="Proteomes" id="UP001519342">
    <property type="component" value="Unassembled WGS sequence"/>
</dbReference>
<feature type="domain" description="HTH marR-type" evidence="1">
    <location>
        <begin position="23"/>
        <end position="127"/>
    </location>
</feature>
<sequence length="154" mass="17834">MDDLNEKAFIFGSIFTLSNKLQILGDKFDEYLTIKQWLLLAGISNSGSDSPTISEVATIIGSSRQNAKKMVSILEKRQFLTVRKDKDDARILRISLTEKCIGYFEERENRELKFIEQLYDGFDSTLIKSLCKGISKLEKNIGEMERYYDKREKE</sequence>
<evidence type="ECO:0000313" key="3">
    <source>
        <dbReference type="Proteomes" id="UP001519342"/>
    </source>
</evidence>
<dbReference type="Pfam" id="PF01047">
    <property type="entry name" value="MarR"/>
    <property type="match status" value="1"/>
</dbReference>
<dbReference type="Gene3D" id="1.10.10.10">
    <property type="entry name" value="Winged helix-like DNA-binding domain superfamily/Winged helix DNA-binding domain"/>
    <property type="match status" value="1"/>
</dbReference>
<organism evidence="2 3">
    <name type="scientific">Sedimentibacter acidaminivorans</name>
    <dbReference type="NCBI Taxonomy" id="913099"/>
    <lineage>
        <taxon>Bacteria</taxon>
        <taxon>Bacillati</taxon>
        <taxon>Bacillota</taxon>
        <taxon>Tissierellia</taxon>
        <taxon>Sedimentibacter</taxon>
    </lineage>
</organism>
<name>A0ABS4GH00_9FIRM</name>
<dbReference type="PANTHER" id="PTHR33164">
    <property type="entry name" value="TRANSCRIPTIONAL REGULATOR, MARR FAMILY"/>
    <property type="match status" value="1"/>
</dbReference>
<comment type="caution">
    <text evidence="2">The sequence shown here is derived from an EMBL/GenBank/DDBJ whole genome shotgun (WGS) entry which is preliminary data.</text>
</comment>